<feature type="non-terminal residue" evidence="1">
    <location>
        <position position="148"/>
    </location>
</feature>
<organism evidence="1 2">
    <name type="scientific">Gymnopus androsaceus JB14</name>
    <dbReference type="NCBI Taxonomy" id="1447944"/>
    <lineage>
        <taxon>Eukaryota</taxon>
        <taxon>Fungi</taxon>
        <taxon>Dikarya</taxon>
        <taxon>Basidiomycota</taxon>
        <taxon>Agaricomycotina</taxon>
        <taxon>Agaricomycetes</taxon>
        <taxon>Agaricomycetidae</taxon>
        <taxon>Agaricales</taxon>
        <taxon>Marasmiineae</taxon>
        <taxon>Omphalotaceae</taxon>
        <taxon>Gymnopus</taxon>
    </lineage>
</organism>
<evidence type="ECO:0000313" key="2">
    <source>
        <dbReference type="Proteomes" id="UP000799118"/>
    </source>
</evidence>
<dbReference type="OrthoDB" id="3047804at2759"/>
<gene>
    <name evidence="1" type="ORF">BT96DRAFT_1060110</name>
</gene>
<dbReference type="AlphaFoldDB" id="A0A6A4H0N9"/>
<sequence length="148" mass="16568">MLPEACTPICPDQSIWPKVRNMVVTPPGFTEQQAWEKHSMVNIFIDWTPKHPRQIIPHRGRDIPAVGIPDGSEEAILLATSGDGVGNNAECDIVYTNNEIEEPIVQHDLAADRQSTLSGHWDKIELSEELPSFIQRDPEGDQLSSKYI</sequence>
<name>A0A6A4H0N9_9AGAR</name>
<dbReference type="EMBL" id="ML769618">
    <property type="protein sequence ID" value="KAE9391611.1"/>
    <property type="molecule type" value="Genomic_DNA"/>
</dbReference>
<reference evidence="1" key="1">
    <citation type="journal article" date="2019" name="Environ. Microbiol.">
        <title>Fungal ecological strategies reflected in gene transcription - a case study of two litter decomposers.</title>
        <authorList>
            <person name="Barbi F."/>
            <person name="Kohler A."/>
            <person name="Barry K."/>
            <person name="Baskaran P."/>
            <person name="Daum C."/>
            <person name="Fauchery L."/>
            <person name="Ihrmark K."/>
            <person name="Kuo A."/>
            <person name="LaButti K."/>
            <person name="Lipzen A."/>
            <person name="Morin E."/>
            <person name="Grigoriev I.V."/>
            <person name="Henrissat B."/>
            <person name="Lindahl B."/>
            <person name="Martin F."/>
        </authorList>
    </citation>
    <scope>NUCLEOTIDE SEQUENCE</scope>
    <source>
        <strain evidence="1">JB14</strain>
    </source>
</reference>
<evidence type="ECO:0000313" key="1">
    <source>
        <dbReference type="EMBL" id="KAE9391611.1"/>
    </source>
</evidence>
<protein>
    <submittedName>
        <fullName evidence="1">Uncharacterized protein</fullName>
    </submittedName>
</protein>
<proteinExistence type="predicted"/>
<dbReference type="Proteomes" id="UP000799118">
    <property type="component" value="Unassembled WGS sequence"/>
</dbReference>
<accession>A0A6A4H0N9</accession>
<keyword evidence="2" id="KW-1185">Reference proteome</keyword>